<accession>A0ABS4UWP5</accession>
<evidence type="ECO:0000313" key="1">
    <source>
        <dbReference type="EMBL" id="MBP2356069.1"/>
    </source>
</evidence>
<proteinExistence type="predicted"/>
<organism evidence="1 2">
    <name type="scientific">Kribbella aluminosa</name>
    <dbReference type="NCBI Taxonomy" id="416017"/>
    <lineage>
        <taxon>Bacteria</taxon>
        <taxon>Bacillati</taxon>
        <taxon>Actinomycetota</taxon>
        <taxon>Actinomycetes</taxon>
        <taxon>Propionibacteriales</taxon>
        <taxon>Kribbellaceae</taxon>
        <taxon>Kribbella</taxon>
    </lineage>
</organism>
<name>A0ABS4UWP5_9ACTN</name>
<dbReference type="EMBL" id="JAGINT010000002">
    <property type="protein sequence ID" value="MBP2356069.1"/>
    <property type="molecule type" value="Genomic_DNA"/>
</dbReference>
<gene>
    <name evidence="1" type="ORF">JOF29_007179</name>
</gene>
<evidence type="ECO:0000313" key="2">
    <source>
        <dbReference type="Proteomes" id="UP000755585"/>
    </source>
</evidence>
<comment type="caution">
    <text evidence="1">The sequence shown here is derived from an EMBL/GenBank/DDBJ whole genome shotgun (WGS) entry which is preliminary data.</text>
</comment>
<protein>
    <submittedName>
        <fullName evidence="1">Uncharacterized protein</fullName>
    </submittedName>
</protein>
<reference evidence="1 2" key="1">
    <citation type="submission" date="2021-03" db="EMBL/GenBank/DDBJ databases">
        <title>Sequencing the genomes of 1000 actinobacteria strains.</title>
        <authorList>
            <person name="Klenk H.-P."/>
        </authorList>
    </citation>
    <scope>NUCLEOTIDE SEQUENCE [LARGE SCALE GENOMIC DNA]</scope>
    <source>
        <strain evidence="1 2">DSM 18824</strain>
    </source>
</reference>
<keyword evidence="2" id="KW-1185">Reference proteome</keyword>
<dbReference type="Proteomes" id="UP000755585">
    <property type="component" value="Unassembled WGS sequence"/>
</dbReference>
<dbReference type="RefSeq" id="WP_209698646.1">
    <property type="nucleotide sequence ID" value="NZ_BAAAVU010000023.1"/>
</dbReference>
<sequence length="549" mass="58388">MALLAPAAPSIAVPAPPPPTACTPFSDTATHRTDERPSCLKTVVTLSGAPAVGHEARVDLVVDTTATTQPVKLEVTLPAGLEWVDPPGDLSSSVSASKVPVNRGEVHRAVGQGLAGKGHPWRLSGTIRAVDAGAAEIGVTATATSGDEATASTFVTVGAKTSSAGIAVKEVAQAAPAANGATRTFPRYAPKAVADSSAATVPAAKPAAAEACAAGSWNYVDYQGVARVSANARVKVYDADKGGDDLLASGLTDADGRYRLCFGNVDEDGTGQDVYVEFGTENPNWVIQNNVSKKAYRFTTNTRQDVANGETVDFGAFQPADPALMRGVEAFDTINTAWNWKPASKCWDARDTKCRQGKVNWAPDSTTCCWYDLQENAAYIDASTPDFHVMVLHEFGHGVMDDVYEDKFPDSPNCSPHWFEKASSAGCAWTEGWASWFAMTVLDDPHYYWPGGYVLDLESPTWGTTPPNWENGDTVEGRVLGAMIDLGDGGDRNEAGDTCSEDPTKALWNTFLDDVSGSFAAFWAARAKFGYSVGPNELSCLYHNTIDYR</sequence>